<reference evidence="2 3" key="1">
    <citation type="submission" date="2015-08" db="EMBL/GenBank/DDBJ databases">
        <title>The genome of the Asian arowana (Scleropages formosus).</title>
        <authorList>
            <person name="Tan M.H."/>
            <person name="Gan H.M."/>
            <person name="Croft L.J."/>
            <person name="Austin C.M."/>
        </authorList>
    </citation>
    <scope>NUCLEOTIDE SEQUENCE [LARGE SCALE GENOMIC DNA]</scope>
    <source>
        <strain evidence="2">Aro1</strain>
    </source>
</reference>
<comment type="caution">
    <text evidence="2">The sequence shown here is derived from an EMBL/GenBank/DDBJ whole genome shotgun (WGS) entry which is preliminary data.</text>
</comment>
<dbReference type="Proteomes" id="UP000034805">
    <property type="component" value="Unassembled WGS sequence"/>
</dbReference>
<sequence length="168" mass="17843">MNAPSSSPDSLSLSLSSPVDYNSYSPHDSYSSSSSSCYSSPTRLDSAFGFAQENYHFQHCNLQHCHSGTLSSWTGPQDGASNPEYAPYYQSDCLYTPVEQNYFRRDVSSADISFSSGRLATTLRASSSRSGSGSGTSTDTDSESSWVVGKGAVHGEHCMAGAEKVASG</sequence>
<proteinExistence type="predicted"/>
<organism evidence="2 3">
    <name type="scientific">Scleropages formosus</name>
    <name type="common">Asian bonytongue</name>
    <name type="synonym">Osteoglossum formosum</name>
    <dbReference type="NCBI Taxonomy" id="113540"/>
    <lineage>
        <taxon>Eukaryota</taxon>
        <taxon>Metazoa</taxon>
        <taxon>Chordata</taxon>
        <taxon>Craniata</taxon>
        <taxon>Vertebrata</taxon>
        <taxon>Euteleostomi</taxon>
        <taxon>Actinopterygii</taxon>
        <taxon>Neopterygii</taxon>
        <taxon>Teleostei</taxon>
        <taxon>Osteoglossocephala</taxon>
        <taxon>Osteoglossomorpha</taxon>
        <taxon>Osteoglossiformes</taxon>
        <taxon>Osteoglossidae</taxon>
        <taxon>Scleropages</taxon>
    </lineage>
</organism>
<dbReference type="AlphaFoldDB" id="A0A0P7UGR9"/>
<feature type="region of interest" description="Disordered" evidence="1">
    <location>
        <begin position="125"/>
        <end position="146"/>
    </location>
</feature>
<evidence type="ECO:0000313" key="3">
    <source>
        <dbReference type="Proteomes" id="UP000034805"/>
    </source>
</evidence>
<feature type="compositionally biased region" description="Low complexity" evidence="1">
    <location>
        <begin position="125"/>
        <end position="145"/>
    </location>
</feature>
<accession>A0A0P7UGR9</accession>
<name>A0A0P7UGR9_SCLFO</name>
<dbReference type="EMBL" id="JARO02004160">
    <property type="protein sequence ID" value="KPP69019.1"/>
    <property type="molecule type" value="Genomic_DNA"/>
</dbReference>
<evidence type="ECO:0000313" key="2">
    <source>
        <dbReference type="EMBL" id="KPP69019.1"/>
    </source>
</evidence>
<gene>
    <name evidence="2" type="ORF">Z043_112255</name>
</gene>
<evidence type="ECO:0000256" key="1">
    <source>
        <dbReference type="SAM" id="MobiDB-lite"/>
    </source>
</evidence>
<protein>
    <submittedName>
        <fullName evidence="2">Uncharacterized protein</fullName>
    </submittedName>
</protein>